<evidence type="ECO:0000313" key="5">
    <source>
        <dbReference type="Proteomes" id="UP000070544"/>
    </source>
</evidence>
<accession>A0A139AQU9</accession>
<dbReference type="OrthoDB" id="5595608at2759"/>
<name>A0A139AQU9_GONPJ</name>
<protein>
    <recommendedName>
        <fullName evidence="3">SH3 domain-containing protein</fullName>
    </recommendedName>
</protein>
<organism evidence="4 5">
    <name type="scientific">Gonapodya prolifera (strain JEL478)</name>
    <name type="common">Monoblepharis prolifera</name>
    <dbReference type="NCBI Taxonomy" id="1344416"/>
    <lineage>
        <taxon>Eukaryota</taxon>
        <taxon>Fungi</taxon>
        <taxon>Fungi incertae sedis</taxon>
        <taxon>Chytridiomycota</taxon>
        <taxon>Chytridiomycota incertae sedis</taxon>
        <taxon>Monoblepharidomycetes</taxon>
        <taxon>Monoblepharidales</taxon>
        <taxon>Gonapodyaceae</taxon>
        <taxon>Gonapodya</taxon>
    </lineage>
</organism>
<proteinExistence type="predicted"/>
<dbReference type="InterPro" id="IPR001452">
    <property type="entry name" value="SH3_domain"/>
</dbReference>
<evidence type="ECO:0000256" key="1">
    <source>
        <dbReference type="ARBA" id="ARBA00022443"/>
    </source>
</evidence>
<feature type="domain" description="SH3" evidence="3">
    <location>
        <begin position="24"/>
        <end position="85"/>
    </location>
</feature>
<evidence type="ECO:0000259" key="3">
    <source>
        <dbReference type="PROSITE" id="PS50002"/>
    </source>
</evidence>
<keyword evidence="1 2" id="KW-0728">SH3 domain</keyword>
<dbReference type="PROSITE" id="PS50002">
    <property type="entry name" value="SH3"/>
    <property type="match status" value="1"/>
</dbReference>
<feature type="non-terminal residue" evidence="4">
    <location>
        <position position="1"/>
    </location>
</feature>
<dbReference type="InterPro" id="IPR036028">
    <property type="entry name" value="SH3-like_dom_sf"/>
</dbReference>
<keyword evidence="5" id="KW-1185">Reference proteome</keyword>
<dbReference type="AlphaFoldDB" id="A0A139AQU9"/>
<sequence>SGGEWSDGEGYTSAGSSSNRAARIRIEVCRVLAAYDPQFQGDLRLVAGSKVQVLERYGDGWARGVDLSTGEEGVFPEAYVGRRKRQA</sequence>
<dbReference type="SUPFAM" id="SSF50044">
    <property type="entry name" value="SH3-domain"/>
    <property type="match status" value="1"/>
</dbReference>
<gene>
    <name evidence="4" type="ORF">M427DRAFT_143367</name>
</gene>
<dbReference type="Gene3D" id="2.30.30.40">
    <property type="entry name" value="SH3 Domains"/>
    <property type="match status" value="1"/>
</dbReference>
<dbReference type="SMART" id="SM00326">
    <property type="entry name" value="SH3"/>
    <property type="match status" value="1"/>
</dbReference>
<evidence type="ECO:0000256" key="2">
    <source>
        <dbReference type="PROSITE-ProRule" id="PRU00192"/>
    </source>
</evidence>
<dbReference type="Proteomes" id="UP000070544">
    <property type="component" value="Unassembled WGS sequence"/>
</dbReference>
<dbReference type="Pfam" id="PF00018">
    <property type="entry name" value="SH3_1"/>
    <property type="match status" value="1"/>
</dbReference>
<dbReference type="EMBL" id="KQ965739">
    <property type="protein sequence ID" value="KXS19092.1"/>
    <property type="molecule type" value="Genomic_DNA"/>
</dbReference>
<reference evidence="4 5" key="1">
    <citation type="journal article" date="2015" name="Genome Biol. Evol.">
        <title>Phylogenomic analyses indicate that early fungi evolved digesting cell walls of algal ancestors of land plants.</title>
        <authorList>
            <person name="Chang Y."/>
            <person name="Wang S."/>
            <person name="Sekimoto S."/>
            <person name="Aerts A.L."/>
            <person name="Choi C."/>
            <person name="Clum A."/>
            <person name="LaButti K.M."/>
            <person name="Lindquist E.A."/>
            <person name="Yee Ngan C."/>
            <person name="Ohm R.A."/>
            <person name="Salamov A.A."/>
            <person name="Grigoriev I.V."/>
            <person name="Spatafora J.W."/>
            <person name="Berbee M.L."/>
        </authorList>
    </citation>
    <scope>NUCLEOTIDE SEQUENCE [LARGE SCALE GENOMIC DNA]</scope>
    <source>
        <strain evidence="4 5">JEL478</strain>
    </source>
</reference>
<evidence type="ECO:0000313" key="4">
    <source>
        <dbReference type="EMBL" id="KXS19092.1"/>
    </source>
</evidence>